<keyword evidence="2" id="KW-1185">Reference proteome</keyword>
<organism evidence="1 2">
    <name type="scientific">Roseateles oligotrophus</name>
    <dbReference type="NCBI Taxonomy" id="1769250"/>
    <lineage>
        <taxon>Bacteria</taxon>
        <taxon>Pseudomonadati</taxon>
        <taxon>Pseudomonadota</taxon>
        <taxon>Betaproteobacteria</taxon>
        <taxon>Burkholderiales</taxon>
        <taxon>Sphaerotilaceae</taxon>
        <taxon>Roseateles</taxon>
    </lineage>
</organism>
<proteinExistence type="predicted"/>
<dbReference type="NCBIfam" id="TIGR03573">
    <property type="entry name" value="WbuX"/>
    <property type="match status" value="1"/>
</dbReference>
<gene>
    <name evidence="1" type="ORF">LNV07_09135</name>
</gene>
<dbReference type="SUPFAM" id="SSF52402">
    <property type="entry name" value="Adenine nucleotide alpha hydrolases-like"/>
    <property type="match status" value="1"/>
</dbReference>
<dbReference type="InterPro" id="IPR020022">
    <property type="entry name" value="N-acetyl_sugar_amidoTrfase"/>
</dbReference>
<protein>
    <submittedName>
        <fullName evidence="1">N-acetyl sugar amidotransferase</fullName>
    </submittedName>
</protein>
<accession>A0ABT2YDX4</accession>
<dbReference type="InterPro" id="IPR014729">
    <property type="entry name" value="Rossmann-like_a/b/a_fold"/>
</dbReference>
<sequence>MKSYRICTRCVMDTSVSDIRFDSCGLCNYCTEFSLSVGKLLARPPEAQQFALDAFIANVKSQGRGKPYDCIVGVSGGLDSSWTLVQAKRLGLRPLAVHMDNGWNSELAQSNIENLVKKLDVDLYTHVIDWSEYRGLMQTFFDADVIDVELLYDNAMLAVNYEQAVSRKVKYILAGTNQATEGLRIPSDWNWFKFDARNIRGISKRFDGPKLTTFPAIGAFRNFWYQTVQRYRWVSFLDYLDYTKASALVDLQLNFNYKPYPYKHYESVFTRFYQGYILPQKFGVDKRRVHLSALVVSGQMGRNEALAMIEQIPYPTLLELEADKAYFLKKMGWTSTNLQEYLARPTQPHSLYPSEREAWNRFMMFYGQFRRLAGLSVGG</sequence>
<dbReference type="Proteomes" id="UP001209701">
    <property type="component" value="Unassembled WGS sequence"/>
</dbReference>
<dbReference type="Gene3D" id="3.40.50.620">
    <property type="entry name" value="HUPs"/>
    <property type="match status" value="1"/>
</dbReference>
<comment type="caution">
    <text evidence="1">The sequence shown here is derived from an EMBL/GenBank/DDBJ whole genome shotgun (WGS) entry which is preliminary data.</text>
</comment>
<reference evidence="1 2" key="1">
    <citation type="submission" date="2021-11" db="EMBL/GenBank/DDBJ databases">
        <authorList>
            <person name="Liang Q."/>
            <person name="Mou H."/>
            <person name="Liu Z."/>
        </authorList>
    </citation>
    <scope>NUCLEOTIDE SEQUENCE [LARGE SCALE GENOMIC DNA]</scope>
    <source>
        <strain evidence="1 2">CHU3</strain>
    </source>
</reference>
<evidence type="ECO:0000313" key="2">
    <source>
        <dbReference type="Proteomes" id="UP001209701"/>
    </source>
</evidence>
<name>A0ABT2YDX4_9BURK</name>
<evidence type="ECO:0000313" key="1">
    <source>
        <dbReference type="EMBL" id="MCV2368257.1"/>
    </source>
</evidence>
<dbReference type="EMBL" id="JAJIRN010000004">
    <property type="protein sequence ID" value="MCV2368257.1"/>
    <property type="molecule type" value="Genomic_DNA"/>
</dbReference>